<protein>
    <recommendedName>
        <fullName evidence="6">Carrier domain-containing protein</fullName>
    </recommendedName>
</protein>
<evidence type="ECO:0000256" key="2">
    <source>
        <dbReference type="ARBA" id="ARBA00006432"/>
    </source>
</evidence>
<dbReference type="GO" id="GO:0003824">
    <property type="term" value="F:catalytic activity"/>
    <property type="evidence" value="ECO:0007669"/>
    <property type="project" value="InterPro"/>
</dbReference>
<feature type="domain" description="Carrier" evidence="6">
    <location>
        <begin position="2059"/>
        <end position="2133"/>
    </location>
</feature>
<evidence type="ECO:0000256" key="1">
    <source>
        <dbReference type="ARBA" id="ARBA00001957"/>
    </source>
</evidence>
<keyword evidence="3" id="KW-0596">Phosphopantetheine</keyword>
<evidence type="ECO:0000256" key="3">
    <source>
        <dbReference type="ARBA" id="ARBA00022450"/>
    </source>
</evidence>
<dbReference type="InterPro" id="IPR036736">
    <property type="entry name" value="ACP-like_sf"/>
</dbReference>
<dbReference type="Gene3D" id="3.30.559.30">
    <property type="entry name" value="Nonribosomal peptide synthetase, condensation domain"/>
    <property type="match status" value="2"/>
</dbReference>
<evidence type="ECO:0000256" key="4">
    <source>
        <dbReference type="ARBA" id="ARBA00022553"/>
    </source>
</evidence>
<comment type="cofactor">
    <cofactor evidence="1">
        <name>pantetheine 4'-phosphate</name>
        <dbReference type="ChEBI" id="CHEBI:47942"/>
    </cofactor>
</comment>
<feature type="region of interest" description="Disordered" evidence="5">
    <location>
        <begin position="2397"/>
        <end position="2420"/>
    </location>
</feature>
<accession>A0A2L0F4D0</accession>
<dbReference type="SMART" id="SM00824">
    <property type="entry name" value="PKS_TE"/>
    <property type="match status" value="1"/>
</dbReference>
<dbReference type="InterPro" id="IPR001242">
    <property type="entry name" value="Condensation_dom"/>
</dbReference>
<dbReference type="InterPro" id="IPR009081">
    <property type="entry name" value="PP-bd_ACP"/>
</dbReference>
<dbReference type="FunFam" id="3.40.50.980:FF:000001">
    <property type="entry name" value="Non-ribosomal peptide synthetase"/>
    <property type="match status" value="2"/>
</dbReference>
<dbReference type="InterPro" id="IPR023213">
    <property type="entry name" value="CAT-like_dom_sf"/>
</dbReference>
<dbReference type="Gene3D" id="3.30.300.30">
    <property type="match status" value="2"/>
</dbReference>
<evidence type="ECO:0000256" key="5">
    <source>
        <dbReference type="SAM" id="MobiDB-lite"/>
    </source>
</evidence>
<dbReference type="SUPFAM" id="SSF52777">
    <property type="entry name" value="CoA-dependent acyltransferases"/>
    <property type="match status" value="4"/>
</dbReference>
<dbReference type="Pfam" id="PF00501">
    <property type="entry name" value="AMP-binding"/>
    <property type="match status" value="2"/>
</dbReference>
<dbReference type="CDD" id="cd05930">
    <property type="entry name" value="A_NRPS"/>
    <property type="match status" value="2"/>
</dbReference>
<dbReference type="Gene3D" id="3.40.50.1820">
    <property type="entry name" value="alpha/beta hydrolase"/>
    <property type="match status" value="1"/>
</dbReference>
<dbReference type="Pfam" id="PF00550">
    <property type="entry name" value="PP-binding"/>
    <property type="match status" value="2"/>
</dbReference>
<dbReference type="GO" id="GO:0044550">
    <property type="term" value="P:secondary metabolite biosynthetic process"/>
    <property type="evidence" value="ECO:0007669"/>
    <property type="project" value="UniProtKB-ARBA"/>
</dbReference>
<dbReference type="Pfam" id="PF00668">
    <property type="entry name" value="Condensation"/>
    <property type="match status" value="2"/>
</dbReference>
<keyword evidence="4" id="KW-0597">Phosphoprotein</keyword>
<proteinExistence type="inferred from homology"/>
<dbReference type="InterPro" id="IPR020806">
    <property type="entry name" value="PKS_PP-bd"/>
</dbReference>
<organism evidence="7 8">
    <name type="scientific">Sorangium cellulosum</name>
    <name type="common">Polyangium cellulosum</name>
    <dbReference type="NCBI Taxonomy" id="56"/>
    <lineage>
        <taxon>Bacteria</taxon>
        <taxon>Pseudomonadati</taxon>
        <taxon>Myxococcota</taxon>
        <taxon>Polyangia</taxon>
        <taxon>Polyangiales</taxon>
        <taxon>Polyangiaceae</taxon>
        <taxon>Sorangium</taxon>
    </lineage>
</organism>
<feature type="compositionally biased region" description="Basic and acidic residues" evidence="5">
    <location>
        <begin position="611"/>
        <end position="620"/>
    </location>
</feature>
<dbReference type="InterPro" id="IPR000873">
    <property type="entry name" value="AMP-dep_synth/lig_dom"/>
</dbReference>
<name>A0A2L0F4D0_SORCE</name>
<dbReference type="Gene3D" id="3.40.50.980">
    <property type="match status" value="4"/>
</dbReference>
<dbReference type="RefSeq" id="WP_159397716.1">
    <property type="nucleotide sequence ID" value="NZ_CP012673.1"/>
</dbReference>
<dbReference type="FunFam" id="3.40.50.12780:FF:000012">
    <property type="entry name" value="Non-ribosomal peptide synthetase"/>
    <property type="match status" value="2"/>
</dbReference>
<dbReference type="InterPro" id="IPR020845">
    <property type="entry name" value="AMP-binding_CS"/>
</dbReference>
<feature type="domain" description="Carrier" evidence="6">
    <location>
        <begin position="995"/>
        <end position="1070"/>
    </location>
</feature>
<dbReference type="Gene3D" id="2.30.38.10">
    <property type="entry name" value="Luciferase, Domain 3"/>
    <property type="match status" value="2"/>
</dbReference>
<dbReference type="InterPro" id="IPR025110">
    <property type="entry name" value="AMP-bd_C"/>
</dbReference>
<evidence type="ECO:0000313" key="8">
    <source>
        <dbReference type="Proteomes" id="UP000238348"/>
    </source>
</evidence>
<dbReference type="FunFam" id="2.30.38.10:FF:000001">
    <property type="entry name" value="Non-ribosomal peptide synthetase PvdI"/>
    <property type="match status" value="2"/>
</dbReference>
<dbReference type="PROSITE" id="PS00012">
    <property type="entry name" value="PHOSPHOPANTETHEINE"/>
    <property type="match status" value="1"/>
</dbReference>
<dbReference type="EMBL" id="CP012673">
    <property type="protein sequence ID" value="AUX46361.1"/>
    <property type="molecule type" value="Genomic_DNA"/>
</dbReference>
<dbReference type="InterPro" id="IPR029058">
    <property type="entry name" value="AB_hydrolase_fold"/>
</dbReference>
<feature type="region of interest" description="Disordered" evidence="5">
    <location>
        <begin position="601"/>
        <end position="620"/>
    </location>
</feature>
<dbReference type="SUPFAM" id="SSF56801">
    <property type="entry name" value="Acetyl-CoA synthetase-like"/>
    <property type="match status" value="2"/>
</dbReference>
<dbReference type="Pfam" id="PF13193">
    <property type="entry name" value="AMP-binding_C"/>
    <property type="match status" value="2"/>
</dbReference>
<gene>
    <name evidence="7" type="ORF">SOCE26_078670</name>
</gene>
<dbReference type="PROSITE" id="PS00455">
    <property type="entry name" value="AMP_BINDING"/>
    <property type="match status" value="2"/>
</dbReference>
<dbReference type="PANTHER" id="PTHR45527:SF1">
    <property type="entry name" value="FATTY ACID SYNTHASE"/>
    <property type="match status" value="1"/>
</dbReference>
<dbReference type="InterPro" id="IPR010071">
    <property type="entry name" value="AA_adenyl_dom"/>
</dbReference>
<evidence type="ECO:0000313" key="7">
    <source>
        <dbReference type="EMBL" id="AUX46361.1"/>
    </source>
</evidence>
<dbReference type="FunFam" id="3.30.300.30:FF:000010">
    <property type="entry name" value="Enterobactin synthetase component F"/>
    <property type="match status" value="2"/>
</dbReference>
<sequence>MSDSNMKHEAKAYPLSTLQEDIWLGQMLHPEIPLYNASASVRIDGTLDVALFERALEYVVAQHDAFRLVLVEGEGVPTQRILERAPVNLTYHDLSEHDDAESRAHQWMLREVAEPLSLYGKPLYGFALLKVAENRYYWLKKYHHLIIDGWVVTLVVQRAAEAYNALLAGQPLSDEPAPSYMDFVMDDRAYVASEQFQRDAAYWKDVYATLPEPVFQRRHGISPAEGSKSYQSELHLDQDFCARMRAFAAEHRTTLNQMILGALYCYFVRVGGRDDWAVGLFSQNRRTPAFKQTVGLFSTIFSAWYRFGTKMTFLELLRAIAEEGARGAPHRRFPLGELGRTIGLSEQDRPRPFDVTMSYMSGTCDAQFGGAPVVFRTLSAGFQEHGLFIYVEDIQAQGDIRLLFDGNGALFGPDDVERLAHRIGLLLGEILRRPDTPIQELPRLTEAERQQVLSQWNDTKADFAEDKCIHELFEEQARRTPDAIAVEHEGRRLSYSELNTRANRLAHVLRAQGVGSDVPVGLCLTRSIEMVAGLLGILKAGGAYVPLDPDYPDERISLMIEDSGVHLVLTQRRLAARPALSRARVFFLDADTHAVTAEGPSQAGVLARGSAEGETRAPEGAHPESAAYIIYTSGSTGRPKGVVVQHRSLVHFTQSFLRRMPLGAQDRVLQFAALSWDTSGEEIYPCLASGGTLVLRTPDMLDAPEAFWARCEAMGITHVDLPTAWWHELVAAMTAGQIRLPGTLRRVLIGGERAAPERVAQWLDRVGRQPELINTYGLTELTAISTSMVLAAAPENAREVPIGMPFPNVRVYVLDRWMQPVPVQTPGELYIGGEGVARGYWGQPALTAERFVPDPFQEGGHGRLYRTGDQARWLPDGTLEYLGRGDTQLKLRGYRIEPAEVESALLRHPGLRQAVVAVREDAPGDQRLVAYVVPQQREHLHSSEVRGFLEQQLPAHLVPQSIVLLEALPLTPNGKVDRRALPAPSRESGRTEHAAPRTPMEQMVADVFAQVLRMDRVGIHDSFFALGGHSLLAVQVISRIRSALGIGLPLQTLFEAPSVEALCQALAASQSALPPHLADPIARVSRGGPLQVSFVQQWMWFLNQMVPGRSVYNIAVALRLRGALNLSALQRALGEIVRRHEALRTTFERRGDALVQVLHEAAEPWPLPVLTVTGESASAVEAEMLRQLRAEAAEPFDVQRGPLIRTVVLRCHEEHHVLSVTVHHIVSDGMSTNVLFRELSALYSAFCAQQGSPLPELKVQLADVAAWQRGYLTDERLQRELSYWKGQLEGCAPLELPLDHPRPPEFSFRGGSVPMRLQPELASKLQRLARQQGATLFMVLLGAWQVLLSRYSRQEEVCTGTPIDNRTRAEMEPLIGFFVNTLALRTRLGGNPTFAEALGRVKRVCLEAYAHANVPFDRVVEALGMPRDLSRNPLYQTMFTLENWTAEKMRLPGLLVSPLAVPNDATQFDLSLRLLEQEDGGLLGGIEYASDLFERSTAERVAGHYARLLEGIAEDPQRAIGELPLLTETERQQLVVAWNQTQAPHPEDRCIHQLFEAQAARTPEAVAVVSGDQQLTYRELNARANQLAHRLRAMGVLPDVLVGLCVERSPEMVVGLLGILKAGGAYVPLDPAYPQDRLAFMLQDTQAPLLLSQARLAERLPPCRAQRLFLDRDWQAIARESEADPACPAAPLDLSYVIYTSGSTGQPKGVAVTHRNLVHSIAARLRVYPEPVRRLLLVSSLAFDISTAQIFWTLCSGGALVLAPESFTGNPDGVTALIAAQRISHLLCVPSLYAFALEQPGAKLELSSLTTVTLGGEPIPTGLVAAHQERAAHAALYNEYGPTEATVWSSVYRITAADDAGRSVPIGRPIPNAELYILDRHLRPVPVGVSGELYIGGAGLARGYLRRPELSAQAFLPNPFAADPGARLYKTGDLGRFLPDGNIAFLGRLDHQVKIRGYRIELGEIEGVLSSHPAVGACAVLAREDAPGDKRLIAYAVPRHGHEANVASLRAHLTAQLPDYMLPSTFLLLEALPLTPNGKVDHRALPAPSPEREREEYLAPRTPVEQVLADAFAKVLRIDRVGIHDNFFALGGRSLLTVQLASLAERAGLSLSLRDIARYPTVAELASKLGQQQPRSCLVPLVEGSQPGAIVILPAVGGHLSAHMVGLAHGVGGSRPVVGLTTPAHAGTGPMPSTMEELCARYTQEILTQVPAGPLALVGFCFGGFPALELSIQLRDAGRDVEQVILLETTAPSVAKLSQQPFDRSIALLRVAGVWGLDVDPATLTRLTEEQAIRHVVVTISDADLARADAESTLRAILDSQEAHHGILNRWSPRIPEVPIHLLRRAESSEGDLPDYGWGAHTALAGIYGLPGDHFGIVRPPHLETTTRVLAELLARPASAEPRPGGPAPAQVHRAVARRP</sequence>
<dbReference type="Pfam" id="PF00975">
    <property type="entry name" value="Thioesterase"/>
    <property type="match status" value="1"/>
</dbReference>
<dbReference type="NCBIfam" id="NF003417">
    <property type="entry name" value="PRK04813.1"/>
    <property type="match status" value="2"/>
</dbReference>
<dbReference type="SMART" id="SM00823">
    <property type="entry name" value="PKS_PP"/>
    <property type="match status" value="2"/>
</dbReference>
<dbReference type="Proteomes" id="UP000238348">
    <property type="component" value="Chromosome"/>
</dbReference>
<dbReference type="InterPro" id="IPR045851">
    <property type="entry name" value="AMP-bd_C_sf"/>
</dbReference>
<evidence type="ECO:0000259" key="6">
    <source>
        <dbReference type="PROSITE" id="PS50075"/>
    </source>
</evidence>
<dbReference type="NCBIfam" id="TIGR01733">
    <property type="entry name" value="AA-adenyl-dom"/>
    <property type="match status" value="2"/>
</dbReference>
<dbReference type="GO" id="GO:0031177">
    <property type="term" value="F:phosphopantetheine binding"/>
    <property type="evidence" value="ECO:0007669"/>
    <property type="project" value="InterPro"/>
</dbReference>
<dbReference type="InterPro" id="IPR020802">
    <property type="entry name" value="TesA-like"/>
</dbReference>
<dbReference type="FunFam" id="1.10.1200.10:FF:000005">
    <property type="entry name" value="Nonribosomal peptide synthetase 1"/>
    <property type="match status" value="2"/>
</dbReference>
<dbReference type="PANTHER" id="PTHR45527">
    <property type="entry name" value="NONRIBOSOMAL PEPTIDE SYNTHETASE"/>
    <property type="match status" value="1"/>
</dbReference>
<dbReference type="GO" id="GO:0005829">
    <property type="term" value="C:cytosol"/>
    <property type="evidence" value="ECO:0007669"/>
    <property type="project" value="TreeGrafter"/>
</dbReference>
<dbReference type="InterPro" id="IPR001031">
    <property type="entry name" value="Thioesterase"/>
</dbReference>
<dbReference type="InterPro" id="IPR006162">
    <property type="entry name" value="Ppantetheine_attach_site"/>
</dbReference>
<dbReference type="OrthoDB" id="9797708at2"/>
<comment type="similarity">
    <text evidence="2">Belongs to the ATP-dependent AMP-binding enzyme family.</text>
</comment>
<dbReference type="SUPFAM" id="SSF47336">
    <property type="entry name" value="ACP-like"/>
    <property type="match status" value="2"/>
</dbReference>
<dbReference type="Gene3D" id="1.10.1200.10">
    <property type="entry name" value="ACP-like"/>
    <property type="match status" value="2"/>
</dbReference>
<reference evidence="7 8" key="1">
    <citation type="submission" date="2015-09" db="EMBL/GenBank/DDBJ databases">
        <title>Sorangium comparison.</title>
        <authorList>
            <person name="Zaburannyi N."/>
            <person name="Bunk B."/>
            <person name="Overmann J."/>
            <person name="Mueller R."/>
        </authorList>
    </citation>
    <scope>NUCLEOTIDE SEQUENCE [LARGE SCALE GENOMIC DNA]</scope>
    <source>
        <strain evidence="7 8">So ce26</strain>
    </source>
</reference>
<feature type="region of interest" description="Disordered" evidence="5">
    <location>
        <begin position="976"/>
        <end position="996"/>
    </location>
</feature>
<dbReference type="PROSITE" id="PS50075">
    <property type="entry name" value="CARRIER"/>
    <property type="match status" value="2"/>
</dbReference>
<dbReference type="GO" id="GO:0043041">
    <property type="term" value="P:amino acid activation for nonribosomal peptide biosynthetic process"/>
    <property type="evidence" value="ECO:0007669"/>
    <property type="project" value="TreeGrafter"/>
</dbReference>
<dbReference type="Gene3D" id="3.30.559.10">
    <property type="entry name" value="Chloramphenicol acetyltransferase-like domain"/>
    <property type="match status" value="2"/>
</dbReference>
<dbReference type="CDD" id="cd19531">
    <property type="entry name" value="LCL_NRPS-like"/>
    <property type="match status" value="1"/>
</dbReference>
<dbReference type="SUPFAM" id="SSF53474">
    <property type="entry name" value="alpha/beta-Hydrolases"/>
    <property type="match status" value="1"/>
</dbReference>